<dbReference type="Gene3D" id="2.60.40.1650">
    <property type="entry name" value="Porin MspA (Ig-like beta-sandwich domain)"/>
    <property type="match status" value="2"/>
</dbReference>
<sequence>MLGSSATVAHAEAVKVPDVVRQVMTIDGWQVTLSLTDARYDAVPNMANALLSKEGYLSGRVTLTVDGVGDRPINTGQLVVGAQLGCQVNLDDGLDLGFSVDTDLFDTDDNEVGVGPDIGTTLKSGGIKAVGFGAKALKGSVATISILDAHVQVDQCGGAVTARLFASAITSSDTSDDALNVYGEVLPL</sequence>
<proteinExistence type="predicted"/>
<keyword evidence="1" id="KW-0732">Signal</keyword>
<dbReference type="Pfam" id="PF09203">
    <property type="entry name" value="MspA"/>
    <property type="match status" value="1"/>
</dbReference>
<comment type="caution">
    <text evidence="2">The sequence shown here is derived from an EMBL/GenBank/DDBJ whole genome shotgun (WGS) entry which is preliminary data.</text>
</comment>
<protein>
    <submittedName>
        <fullName evidence="2">MspA family porin</fullName>
    </submittedName>
</protein>
<dbReference type="AlphaFoldDB" id="A0A544W3P7"/>
<evidence type="ECO:0000256" key="1">
    <source>
        <dbReference type="ARBA" id="ARBA00022729"/>
    </source>
</evidence>
<dbReference type="InterPro" id="IPR015286">
    <property type="entry name" value="Porin_fam_mycobact-type"/>
</dbReference>
<dbReference type="EMBL" id="VIFX01000010">
    <property type="protein sequence ID" value="TQR86846.1"/>
    <property type="molecule type" value="Genomic_DNA"/>
</dbReference>
<keyword evidence="3" id="KW-1185">Reference proteome</keyword>
<dbReference type="SUPFAM" id="SSF56959">
    <property type="entry name" value="Leukocidin-like"/>
    <property type="match status" value="1"/>
</dbReference>
<accession>A0A544W3P7</accession>
<evidence type="ECO:0000313" key="2">
    <source>
        <dbReference type="EMBL" id="TQR86846.1"/>
    </source>
</evidence>
<reference evidence="2 3" key="1">
    <citation type="submission" date="2018-10" db="EMBL/GenBank/DDBJ databases">
        <title>Draft genome of Mycobacterium hodleri strain B.</title>
        <authorList>
            <person name="Amande T.J."/>
            <person name="Mcgenity T.J."/>
        </authorList>
    </citation>
    <scope>NUCLEOTIDE SEQUENCE [LARGE SCALE GENOMIC DNA]</scope>
    <source>
        <strain evidence="2 3">B</strain>
    </source>
</reference>
<gene>
    <name evidence="2" type="ORF">D8S82_09525</name>
</gene>
<organism evidence="2 3">
    <name type="scientific">Mycolicibacterium hodleri</name>
    <dbReference type="NCBI Taxonomy" id="49897"/>
    <lineage>
        <taxon>Bacteria</taxon>
        <taxon>Bacillati</taxon>
        <taxon>Actinomycetota</taxon>
        <taxon>Actinomycetes</taxon>
        <taxon>Mycobacteriales</taxon>
        <taxon>Mycobacteriaceae</taxon>
        <taxon>Mycolicibacterium</taxon>
    </lineage>
</organism>
<name>A0A544W3P7_9MYCO</name>
<dbReference type="Proteomes" id="UP000315759">
    <property type="component" value="Unassembled WGS sequence"/>
</dbReference>
<evidence type="ECO:0000313" key="3">
    <source>
        <dbReference type="Proteomes" id="UP000315759"/>
    </source>
</evidence>
<dbReference type="InterPro" id="IPR036435">
    <property type="entry name" value="Leukocidin/porin_MspA_sf"/>
</dbReference>